<dbReference type="AlphaFoldDB" id="A0A9W4DPW6"/>
<organism evidence="1 2">
    <name type="scientific">Actinacidiphila cocklensis</name>
    <dbReference type="NCBI Taxonomy" id="887465"/>
    <lineage>
        <taxon>Bacteria</taxon>
        <taxon>Bacillati</taxon>
        <taxon>Actinomycetota</taxon>
        <taxon>Actinomycetes</taxon>
        <taxon>Kitasatosporales</taxon>
        <taxon>Streptomycetaceae</taxon>
        <taxon>Actinacidiphila</taxon>
    </lineage>
</organism>
<name>A0A9W4DPW6_9ACTN</name>
<evidence type="ECO:0000313" key="1">
    <source>
        <dbReference type="EMBL" id="CAG6393869.1"/>
    </source>
</evidence>
<accession>A0A9W4DPW6</accession>
<dbReference type="EMBL" id="CAJSLV010000051">
    <property type="protein sequence ID" value="CAG6393869.1"/>
    <property type="molecule type" value="Genomic_DNA"/>
</dbReference>
<dbReference type="Proteomes" id="UP001152519">
    <property type="component" value="Unassembled WGS sequence"/>
</dbReference>
<keyword evidence="2" id="KW-1185">Reference proteome</keyword>
<reference evidence="1" key="1">
    <citation type="submission" date="2021-05" db="EMBL/GenBank/DDBJ databases">
        <authorList>
            <person name="Arsene-Ploetze F."/>
        </authorList>
    </citation>
    <scope>NUCLEOTIDE SEQUENCE</scope>
    <source>
        <strain evidence="1">DSM 42138</strain>
    </source>
</reference>
<proteinExistence type="predicted"/>
<evidence type="ECO:0000313" key="2">
    <source>
        <dbReference type="Proteomes" id="UP001152519"/>
    </source>
</evidence>
<sequence>MGGRDFARTWAIVRMFSVNGDRFQYE</sequence>
<protein>
    <submittedName>
        <fullName evidence="1">Uncharacterized protein</fullName>
    </submittedName>
</protein>
<comment type="caution">
    <text evidence="1">The sequence shown here is derived from an EMBL/GenBank/DDBJ whole genome shotgun (WGS) entry which is preliminary data.</text>
</comment>
<gene>
    <name evidence="1" type="ORF">SCOCK_220123</name>
</gene>